<dbReference type="Gene3D" id="2.130.10.10">
    <property type="entry name" value="YVTN repeat-like/Quinoprotein amine dehydrogenase"/>
    <property type="match status" value="1"/>
</dbReference>
<keyword evidence="7" id="KW-0539">Nucleus</keyword>
<keyword evidence="6" id="KW-0906">Nuclear pore complex</keyword>
<accession>A0AA38S2K7</accession>
<dbReference type="InterPro" id="IPR037700">
    <property type="entry name" value="NUP88/NUP82"/>
</dbReference>
<evidence type="ECO:0000313" key="11">
    <source>
        <dbReference type="Proteomes" id="UP001174694"/>
    </source>
</evidence>
<dbReference type="Proteomes" id="UP001174694">
    <property type="component" value="Unassembled WGS sequence"/>
</dbReference>
<dbReference type="PANTHER" id="PTHR13257:SF0">
    <property type="entry name" value="NUCLEAR PORE COMPLEX PROTEIN NUP88"/>
    <property type="match status" value="1"/>
</dbReference>
<proteinExistence type="predicted"/>
<dbReference type="InterPro" id="IPR015943">
    <property type="entry name" value="WD40/YVTN_repeat-like_dom_sf"/>
</dbReference>
<keyword evidence="4" id="KW-0653">Protein transport</keyword>
<organism evidence="10 11">
    <name type="scientific">Pleurostoma richardsiae</name>
    <dbReference type="NCBI Taxonomy" id="41990"/>
    <lineage>
        <taxon>Eukaryota</taxon>
        <taxon>Fungi</taxon>
        <taxon>Dikarya</taxon>
        <taxon>Ascomycota</taxon>
        <taxon>Pezizomycotina</taxon>
        <taxon>Sordariomycetes</taxon>
        <taxon>Sordariomycetidae</taxon>
        <taxon>Calosphaeriales</taxon>
        <taxon>Pleurostomataceae</taxon>
        <taxon>Pleurostoma</taxon>
    </lineage>
</organism>
<dbReference type="EMBL" id="JANBVO010000004">
    <property type="protein sequence ID" value="KAJ9155120.1"/>
    <property type="molecule type" value="Genomic_DNA"/>
</dbReference>
<dbReference type="GO" id="GO:0017056">
    <property type="term" value="F:structural constituent of nuclear pore"/>
    <property type="evidence" value="ECO:0007669"/>
    <property type="project" value="InterPro"/>
</dbReference>
<evidence type="ECO:0000256" key="7">
    <source>
        <dbReference type="ARBA" id="ARBA00023242"/>
    </source>
</evidence>
<feature type="coiled-coil region" evidence="8">
    <location>
        <begin position="751"/>
        <end position="781"/>
    </location>
</feature>
<dbReference type="InterPro" id="IPR036322">
    <property type="entry name" value="WD40_repeat_dom_sf"/>
</dbReference>
<evidence type="ECO:0000256" key="2">
    <source>
        <dbReference type="ARBA" id="ARBA00022448"/>
    </source>
</evidence>
<name>A0AA38S2K7_9PEZI</name>
<keyword evidence="3" id="KW-0509">mRNA transport</keyword>
<reference evidence="10" key="1">
    <citation type="submission" date="2022-07" db="EMBL/GenBank/DDBJ databases">
        <title>Fungi with potential for degradation of polypropylene.</title>
        <authorList>
            <person name="Gostincar C."/>
        </authorList>
    </citation>
    <scope>NUCLEOTIDE SEQUENCE</scope>
    <source>
        <strain evidence="10">EXF-13308</strain>
    </source>
</reference>
<feature type="region of interest" description="Disordered" evidence="9">
    <location>
        <begin position="837"/>
        <end position="862"/>
    </location>
</feature>
<protein>
    <submittedName>
        <fullName evidence="10">Nucleoporin NUP82</fullName>
    </submittedName>
</protein>
<comment type="subcellular location">
    <subcellularLocation>
        <location evidence="1">Nucleus</location>
        <location evidence="1">Nuclear pore complex</location>
    </subcellularLocation>
</comment>
<evidence type="ECO:0000256" key="6">
    <source>
        <dbReference type="ARBA" id="ARBA00023132"/>
    </source>
</evidence>
<evidence type="ECO:0000256" key="1">
    <source>
        <dbReference type="ARBA" id="ARBA00004567"/>
    </source>
</evidence>
<sequence length="899" mass="99825">MPKIKSFTPSWLSQPSPGHSLFAASSEDLRSSVFSPYGSKKKSKPGPRRTIARRGTEVFVAVGREVRWGDLVYLKESWIAKHAKGQSGVHIKREDSDDAFEVYDEESDDVESQGSPAEGYRVLKTPVADEIRQLIISPNGTFLAVLTSHTVHICILPDSSHLTAQDTSPMKPKFYTLGPTTHVTSRSAVMSAAWHPLGVNGSALVTVTEDAVVRVWELSTTDRWSFDSPSLAIDLKKLVDGTSLDQDFSASTAATNSTFSPDSFEMEVAAASFAARGSGLWSSMTLFVAMRGGDVYALCPLLPQRWAPPATLIPSLSVSIVAKVAAIEDDPEVSPQAKLLAQQQLDWMSEIDNQEPKVVPGSFGEPPVEIYHRPSRPGVIPKLQGPFTIDLDVDSDAQDDLDIELTDIYVIGQKVPADELMMGEDEELELDDDEHEGLSLSVVCLLSTSGQLRICLDLEGVEAKWLPPRNKSKLSRLTSLDEPPSLLAFQTLDVLRPMEVMEDCWPVFSEDVTSRYSFFVTHNSGLTYISLTPWIFRLESELNAESEAGSDFRINLLVKGQNSIRERVYTQPPPGVSLAACTVLRDPDLGYFVLTATPSEAVAIIFDTPEDDFTPLREVTPAKEPAPEVAEPLVMFTPRPVFQPSSVFDQPSELPDLLQKLRTSRLQVVAHQEIRLSPTTLKLFSNAHYILSKETGLLNEAVSELFRKCDKLQVDLKEQIEKANLMKMKIEKITGDDVEEGEPVSDDVRLKRSLEERKRKQEELSQRFERLRKQLSRATTRELSDKERGYMDEIRVMAASVLGPETDETAPSSKGKPAWKRIEEVKSLKEDLVRQAEQLQKQKDRSVGDAEGNTAPSVPNLKIPSEIRKAKVSQVMTLLERETNLVDAIKSRLERLSVG</sequence>
<evidence type="ECO:0000256" key="5">
    <source>
        <dbReference type="ARBA" id="ARBA00023010"/>
    </source>
</evidence>
<keyword evidence="8" id="KW-0175">Coiled coil</keyword>
<evidence type="ECO:0000256" key="9">
    <source>
        <dbReference type="SAM" id="MobiDB-lite"/>
    </source>
</evidence>
<dbReference type="InterPro" id="IPR019775">
    <property type="entry name" value="WD40_repeat_CS"/>
</dbReference>
<dbReference type="GO" id="GO:0005643">
    <property type="term" value="C:nuclear pore"/>
    <property type="evidence" value="ECO:0007669"/>
    <property type="project" value="UniProtKB-SubCell"/>
</dbReference>
<keyword evidence="5" id="KW-0811">Translocation</keyword>
<evidence type="ECO:0000256" key="8">
    <source>
        <dbReference type="SAM" id="Coils"/>
    </source>
</evidence>
<comment type="caution">
    <text evidence="10">The sequence shown here is derived from an EMBL/GenBank/DDBJ whole genome shotgun (WGS) entry which is preliminary data.</text>
</comment>
<evidence type="ECO:0000313" key="10">
    <source>
        <dbReference type="EMBL" id="KAJ9155120.1"/>
    </source>
</evidence>
<evidence type="ECO:0000256" key="4">
    <source>
        <dbReference type="ARBA" id="ARBA00022927"/>
    </source>
</evidence>
<keyword evidence="2" id="KW-0813">Transport</keyword>
<dbReference type="GO" id="GO:0000056">
    <property type="term" value="P:ribosomal small subunit export from nucleus"/>
    <property type="evidence" value="ECO:0007669"/>
    <property type="project" value="InterPro"/>
</dbReference>
<dbReference type="PROSITE" id="PS00678">
    <property type="entry name" value="WD_REPEATS_1"/>
    <property type="match status" value="1"/>
</dbReference>
<gene>
    <name evidence="10" type="ORF">NKR23_g2304</name>
</gene>
<dbReference type="GO" id="GO:0006606">
    <property type="term" value="P:protein import into nucleus"/>
    <property type="evidence" value="ECO:0007669"/>
    <property type="project" value="TreeGrafter"/>
</dbReference>
<keyword evidence="11" id="KW-1185">Reference proteome</keyword>
<feature type="compositionally biased region" description="Basic and acidic residues" evidence="9">
    <location>
        <begin position="837"/>
        <end position="848"/>
    </location>
</feature>
<dbReference type="GO" id="GO:0000055">
    <property type="term" value="P:ribosomal large subunit export from nucleus"/>
    <property type="evidence" value="ECO:0007669"/>
    <property type="project" value="InterPro"/>
</dbReference>
<dbReference type="GO" id="GO:0006406">
    <property type="term" value="P:mRNA export from nucleus"/>
    <property type="evidence" value="ECO:0007669"/>
    <property type="project" value="TreeGrafter"/>
</dbReference>
<dbReference type="SUPFAM" id="SSF50978">
    <property type="entry name" value="WD40 repeat-like"/>
    <property type="match status" value="1"/>
</dbReference>
<dbReference type="PANTHER" id="PTHR13257">
    <property type="entry name" value="NUCLEOPORIN NUP84-RELATED"/>
    <property type="match status" value="1"/>
</dbReference>
<evidence type="ECO:0000256" key="3">
    <source>
        <dbReference type="ARBA" id="ARBA00022816"/>
    </source>
</evidence>
<dbReference type="AlphaFoldDB" id="A0AA38S2K7"/>